<evidence type="ECO:0000313" key="4">
    <source>
        <dbReference type="EMBL" id="MFC4135590.1"/>
    </source>
</evidence>
<dbReference type="RefSeq" id="WP_253750160.1">
    <property type="nucleotide sequence ID" value="NZ_JAMZDZ010000001.1"/>
</dbReference>
<keyword evidence="2" id="KW-0808">Transferase</keyword>
<dbReference type="PANTHER" id="PTHR43191">
    <property type="entry name" value="RRNA METHYLTRANSFERASE 3"/>
    <property type="match status" value="1"/>
</dbReference>
<evidence type="ECO:0000259" key="3">
    <source>
        <dbReference type="Pfam" id="PF00588"/>
    </source>
</evidence>
<reference evidence="5" key="1">
    <citation type="journal article" date="2019" name="Int. J. Syst. Evol. Microbiol.">
        <title>The Global Catalogue of Microorganisms (GCM) 10K type strain sequencing project: providing services to taxonomists for standard genome sequencing and annotation.</title>
        <authorList>
            <consortium name="The Broad Institute Genomics Platform"/>
            <consortium name="The Broad Institute Genome Sequencing Center for Infectious Disease"/>
            <person name="Wu L."/>
            <person name="Ma J."/>
        </authorList>
    </citation>
    <scope>NUCLEOTIDE SEQUENCE [LARGE SCALE GENOMIC DNA]</scope>
    <source>
        <strain evidence="5">CGMCC 4.7289</strain>
    </source>
</reference>
<dbReference type="SUPFAM" id="SSF75217">
    <property type="entry name" value="alpha/beta knot"/>
    <property type="match status" value="1"/>
</dbReference>
<dbReference type="InterPro" id="IPR029026">
    <property type="entry name" value="tRNA_m1G_MTases_N"/>
</dbReference>
<evidence type="ECO:0000313" key="5">
    <source>
        <dbReference type="Proteomes" id="UP001595816"/>
    </source>
</evidence>
<keyword evidence="5" id="KW-1185">Reference proteome</keyword>
<gene>
    <name evidence="4" type="ORF">ACFOZ4_33670</name>
</gene>
<dbReference type="GO" id="GO:0008168">
    <property type="term" value="F:methyltransferase activity"/>
    <property type="evidence" value="ECO:0007669"/>
    <property type="project" value="UniProtKB-KW"/>
</dbReference>
<comment type="caution">
    <text evidence="4">The sequence shown here is derived from an EMBL/GenBank/DDBJ whole genome shotgun (WGS) entry which is preliminary data.</text>
</comment>
<dbReference type="InterPro" id="IPR029028">
    <property type="entry name" value="Alpha/beta_knot_MTases"/>
</dbReference>
<dbReference type="InterPro" id="IPR029064">
    <property type="entry name" value="Ribosomal_eL30-like_sf"/>
</dbReference>
<feature type="domain" description="tRNA/rRNA methyltransferase SpoU type" evidence="3">
    <location>
        <begin position="119"/>
        <end position="260"/>
    </location>
</feature>
<proteinExistence type="predicted"/>
<dbReference type="PANTHER" id="PTHR43191:SF2">
    <property type="entry name" value="RRNA METHYLTRANSFERASE 3, MITOCHONDRIAL"/>
    <property type="match status" value="1"/>
</dbReference>
<protein>
    <submittedName>
        <fullName evidence="4">TrmH family RNA methyltransferase</fullName>
    </submittedName>
</protein>
<evidence type="ECO:0000256" key="1">
    <source>
        <dbReference type="ARBA" id="ARBA00022603"/>
    </source>
</evidence>
<dbReference type="GO" id="GO:0032259">
    <property type="term" value="P:methylation"/>
    <property type="evidence" value="ECO:0007669"/>
    <property type="project" value="UniProtKB-KW"/>
</dbReference>
<dbReference type="InterPro" id="IPR001537">
    <property type="entry name" value="SpoU_MeTrfase"/>
</dbReference>
<accession>A0ABV8LZD7</accession>
<organism evidence="4 5">
    <name type="scientific">Hamadaea flava</name>
    <dbReference type="NCBI Taxonomy" id="1742688"/>
    <lineage>
        <taxon>Bacteria</taxon>
        <taxon>Bacillati</taxon>
        <taxon>Actinomycetota</taxon>
        <taxon>Actinomycetes</taxon>
        <taxon>Micromonosporales</taxon>
        <taxon>Micromonosporaceae</taxon>
        <taxon>Hamadaea</taxon>
    </lineage>
</organism>
<dbReference type="Gene3D" id="3.30.1330.30">
    <property type="match status" value="1"/>
</dbReference>
<dbReference type="InterPro" id="IPR051259">
    <property type="entry name" value="rRNA_Methyltransferase"/>
</dbReference>
<dbReference type="EMBL" id="JBHSAY010000023">
    <property type="protein sequence ID" value="MFC4135590.1"/>
    <property type="molecule type" value="Genomic_DNA"/>
</dbReference>
<dbReference type="Pfam" id="PF00588">
    <property type="entry name" value="SpoU_methylase"/>
    <property type="match status" value="1"/>
</dbReference>
<name>A0ABV8LZD7_9ACTN</name>
<sequence>MAAVPVSARDPRISAFLSTRTPSGSVLAEGLWAHQCLLQSDADLDVLVICPDLMEPSAGRLAHDLTARARTAVEVSAKTFARISRRTKPSGLASLVRLPRWPVSPGRIGDRPIDAATRVLVADGIEYATNLGALIRIVDASGTGALLLTNRQARLEHPDVFTASRGTLLTTPVVDFGEPSSAADWLLRAGFTIRLALPGAPGGFRTPAGDPSGPTAIVVGSEGRGVSPQWRSVPHEPISIPMRGRADSLNVAVAAGVLLFA</sequence>
<keyword evidence="1 4" id="KW-0489">Methyltransferase</keyword>
<evidence type="ECO:0000256" key="2">
    <source>
        <dbReference type="ARBA" id="ARBA00022679"/>
    </source>
</evidence>
<dbReference type="Gene3D" id="3.40.1280.10">
    <property type="match status" value="1"/>
</dbReference>
<dbReference type="Proteomes" id="UP001595816">
    <property type="component" value="Unassembled WGS sequence"/>
</dbReference>